<evidence type="ECO:0000313" key="1">
    <source>
        <dbReference type="EMBL" id="OMP05615.1"/>
    </source>
</evidence>
<dbReference type="Proteomes" id="UP000187203">
    <property type="component" value="Unassembled WGS sequence"/>
</dbReference>
<proteinExistence type="predicted"/>
<sequence length="160" mass="17371">MGRPSKRSISLLFRLANPTCLKPNSVDSIRSGPSLQFPTLAASLVSMSSCMHGSSSSLCVESEASQVEEASSSDSLIPAVGNFRSELREIKSQATSIKIGTSKLSPLWDMTIFEGNSTLRFTEARTTYIKSALLVGAIVDRNKRTLQVSNLCKERVMPQL</sequence>
<organism evidence="1 2">
    <name type="scientific">Corchorus olitorius</name>
    <dbReference type="NCBI Taxonomy" id="93759"/>
    <lineage>
        <taxon>Eukaryota</taxon>
        <taxon>Viridiplantae</taxon>
        <taxon>Streptophyta</taxon>
        <taxon>Embryophyta</taxon>
        <taxon>Tracheophyta</taxon>
        <taxon>Spermatophyta</taxon>
        <taxon>Magnoliopsida</taxon>
        <taxon>eudicotyledons</taxon>
        <taxon>Gunneridae</taxon>
        <taxon>Pentapetalae</taxon>
        <taxon>rosids</taxon>
        <taxon>malvids</taxon>
        <taxon>Malvales</taxon>
        <taxon>Malvaceae</taxon>
        <taxon>Grewioideae</taxon>
        <taxon>Apeibeae</taxon>
        <taxon>Corchorus</taxon>
    </lineage>
</organism>
<keyword evidence="2" id="KW-1185">Reference proteome</keyword>
<protein>
    <submittedName>
        <fullName evidence="1">Uncharacterized protein</fullName>
    </submittedName>
</protein>
<comment type="caution">
    <text evidence="1">The sequence shown here is derived from an EMBL/GenBank/DDBJ whole genome shotgun (WGS) entry which is preliminary data.</text>
</comment>
<name>A0A1R3KEX0_9ROSI</name>
<reference evidence="2" key="1">
    <citation type="submission" date="2013-09" db="EMBL/GenBank/DDBJ databases">
        <title>Corchorus olitorius genome sequencing.</title>
        <authorList>
            <person name="Alam M."/>
            <person name="Haque M.S."/>
            <person name="Islam M.S."/>
            <person name="Emdad E.M."/>
            <person name="Islam M.M."/>
            <person name="Ahmed B."/>
            <person name="Halim A."/>
            <person name="Hossen Q.M.M."/>
            <person name="Hossain M.Z."/>
            <person name="Ahmed R."/>
            <person name="Khan M.M."/>
            <person name="Islam R."/>
            <person name="Rashid M.M."/>
            <person name="Khan S.A."/>
            <person name="Rahman M.S."/>
            <person name="Alam M."/>
            <person name="Yahiya A.S."/>
            <person name="Khan M.S."/>
            <person name="Azam M.S."/>
            <person name="Haque T."/>
            <person name="Lashkar M.Z.H."/>
            <person name="Akhand A.I."/>
            <person name="Morshed G."/>
            <person name="Roy S."/>
            <person name="Uddin K.S."/>
            <person name="Rabeya T."/>
            <person name="Hossain A.S."/>
            <person name="Chowdhury A."/>
            <person name="Snigdha A.R."/>
            <person name="Mortoza M.S."/>
            <person name="Matin S.A."/>
            <person name="Hoque S.M.E."/>
            <person name="Islam M.K."/>
            <person name="Roy D.K."/>
            <person name="Haider R."/>
            <person name="Moosa M.M."/>
            <person name="Elias S.M."/>
            <person name="Hasan A.M."/>
            <person name="Jahan S."/>
            <person name="Shafiuddin M."/>
            <person name="Mahmood N."/>
            <person name="Shommy N.S."/>
        </authorList>
    </citation>
    <scope>NUCLEOTIDE SEQUENCE [LARGE SCALE GENOMIC DNA]</scope>
    <source>
        <strain evidence="2">cv. O-4</strain>
    </source>
</reference>
<accession>A0A1R3KEX0</accession>
<gene>
    <name evidence="1" type="ORF">COLO4_08679</name>
</gene>
<evidence type="ECO:0000313" key="2">
    <source>
        <dbReference type="Proteomes" id="UP000187203"/>
    </source>
</evidence>
<dbReference type="EMBL" id="AWUE01013929">
    <property type="protein sequence ID" value="OMP05615.1"/>
    <property type="molecule type" value="Genomic_DNA"/>
</dbReference>
<dbReference type="AlphaFoldDB" id="A0A1R3KEX0"/>